<reference evidence="11 12" key="1">
    <citation type="submission" date="2020-09" db="EMBL/GenBank/DDBJ databases">
        <title>Mannheimia bovis sp.nov., isolated from a cow.</title>
        <authorList>
            <person name="Li F."/>
        </authorList>
    </citation>
    <scope>NUCLEOTIDE SEQUENCE [LARGE SCALE GENOMIC DNA]</scope>
    <source>
        <strain evidence="11 12">ZY190616</strain>
    </source>
</reference>
<dbReference type="Proteomes" id="UP000576260">
    <property type="component" value="Chromosome"/>
</dbReference>
<evidence type="ECO:0000259" key="10">
    <source>
        <dbReference type="Pfam" id="PF24575"/>
    </source>
</evidence>
<dbReference type="InterPro" id="IPR007655">
    <property type="entry name" value="Slam_C"/>
</dbReference>
<accession>A0A7H1C332</accession>
<evidence type="ECO:0000256" key="1">
    <source>
        <dbReference type="ARBA" id="ARBA00004571"/>
    </source>
</evidence>
<comment type="similarity">
    <text evidence="7">Belongs to the Slam family.</text>
</comment>
<dbReference type="AlphaFoldDB" id="A0A7H1C332"/>
<keyword evidence="4 8" id="KW-0732">Signal</keyword>
<dbReference type="Gene3D" id="1.25.40.10">
    <property type="entry name" value="Tetratricopeptide repeat domain"/>
    <property type="match status" value="1"/>
</dbReference>
<dbReference type="EMBL" id="CP061280">
    <property type="protein sequence ID" value="QNS15387.1"/>
    <property type="molecule type" value="Genomic_DNA"/>
</dbReference>
<name>A0A7H1C332_9PAST</name>
<dbReference type="RefSeq" id="WP_188156965.1">
    <property type="nucleotide sequence ID" value="NZ_CP061280.1"/>
</dbReference>
<keyword evidence="12" id="KW-1185">Reference proteome</keyword>
<dbReference type="SUPFAM" id="SSF48452">
    <property type="entry name" value="TPR-like"/>
    <property type="match status" value="1"/>
</dbReference>
<evidence type="ECO:0000256" key="5">
    <source>
        <dbReference type="ARBA" id="ARBA00023136"/>
    </source>
</evidence>
<dbReference type="InterPro" id="IPR011990">
    <property type="entry name" value="TPR-like_helical_dom_sf"/>
</dbReference>
<feature type="signal peptide" evidence="8">
    <location>
        <begin position="1"/>
        <end position="18"/>
    </location>
</feature>
<feature type="chain" id="PRO_5028942908" evidence="8">
    <location>
        <begin position="19"/>
        <end position="481"/>
    </location>
</feature>
<comment type="subcellular location">
    <subcellularLocation>
        <location evidence="1">Cell outer membrane</location>
        <topology evidence="1">Multi-pass membrane protein</topology>
    </subcellularLocation>
</comment>
<keyword evidence="2" id="KW-1134">Transmembrane beta strand</keyword>
<evidence type="ECO:0000256" key="2">
    <source>
        <dbReference type="ARBA" id="ARBA00022452"/>
    </source>
</evidence>
<keyword evidence="3" id="KW-0812">Transmembrane</keyword>
<evidence type="ECO:0000256" key="6">
    <source>
        <dbReference type="ARBA" id="ARBA00023237"/>
    </source>
</evidence>
<evidence type="ECO:0000259" key="9">
    <source>
        <dbReference type="Pfam" id="PF04575"/>
    </source>
</evidence>
<organism evidence="11 12">
    <name type="scientific">Mannheimia bovis</name>
    <dbReference type="NCBI Taxonomy" id="2770636"/>
    <lineage>
        <taxon>Bacteria</taxon>
        <taxon>Pseudomonadati</taxon>
        <taxon>Pseudomonadota</taxon>
        <taxon>Gammaproteobacteria</taxon>
        <taxon>Pasteurellales</taxon>
        <taxon>Pasteurellaceae</taxon>
        <taxon>Mannheimia</taxon>
    </lineage>
</organism>
<proteinExistence type="inferred from homology"/>
<gene>
    <name evidence="11" type="ORF">ICJ55_01110</name>
</gene>
<dbReference type="GO" id="GO:0009279">
    <property type="term" value="C:cell outer membrane"/>
    <property type="evidence" value="ECO:0007669"/>
    <property type="project" value="UniProtKB-SubCell"/>
</dbReference>
<protein>
    <submittedName>
        <fullName evidence="11">DUF560 domain-containing protein</fullName>
    </submittedName>
</protein>
<dbReference type="Pfam" id="PF04575">
    <property type="entry name" value="SlipAM"/>
    <property type="match status" value="1"/>
</dbReference>
<evidence type="ECO:0000313" key="11">
    <source>
        <dbReference type="EMBL" id="QNS15387.1"/>
    </source>
</evidence>
<dbReference type="InterPro" id="IPR057556">
    <property type="entry name" value="TPR_Slam"/>
</dbReference>
<feature type="domain" description="Surface lipoprotein assembly modifier N-terminal TPR repeats region" evidence="10">
    <location>
        <begin position="57"/>
        <end position="160"/>
    </location>
</feature>
<sequence length="481" mass="55540">MKHPIILLLALFPVLVFAEAFNQPITERTTLEPSLKVAQPVAPAPVVVIRNQENQPIELSEAQLKANPALTQQLLSQAIYARNPEIISKLLAVYQTFPHTDPILIQFAQGKMFALTGEPSKAVEQYRSILSKHPELNPVRFELATSLFYDKQLSAAEDQFNKVKTDPNMPARVQQMADTYLENIQKSSEWHFSASSHYVRDSNVNNVSSSRNIENTGYVKNDNMMPESAQGIAYSLNFGKDFNLFGRHYLAFDNDLYGKIYWSNHDYDDMNNRTSLGYRYKTAKSTLSLLPFYEKRWYGDESYQWRNGVRAELSHWLSSNWQMVTALEHSKQRYFDSTAQNGNSKLASLTLVWLRNPNQFFTLGADFNRERTWVKQYSADTKGLRLSWGQEWELGGISSRLSFGISERQYKDQARLGGFLALGKIRQDKIYSAALTLWKRDWHLWGITPKLQLSWRKNDSNLPTMYSYNRKNANVIFEKTF</sequence>
<evidence type="ECO:0000256" key="4">
    <source>
        <dbReference type="ARBA" id="ARBA00022729"/>
    </source>
</evidence>
<dbReference type="Pfam" id="PF24575">
    <property type="entry name" value="TPR_Slam"/>
    <property type="match status" value="1"/>
</dbReference>
<evidence type="ECO:0000313" key="12">
    <source>
        <dbReference type="Proteomes" id="UP000576260"/>
    </source>
</evidence>
<keyword evidence="6" id="KW-0998">Cell outer membrane</keyword>
<evidence type="ECO:0000256" key="8">
    <source>
        <dbReference type="SAM" id="SignalP"/>
    </source>
</evidence>
<evidence type="ECO:0000256" key="3">
    <source>
        <dbReference type="ARBA" id="ARBA00022692"/>
    </source>
</evidence>
<dbReference type="KEGG" id="mbos:ICJ55_01110"/>
<feature type="domain" description="Surface lipoprotein assembly modifier C-terminal" evidence="9">
    <location>
        <begin position="190"/>
        <end position="481"/>
    </location>
</feature>
<keyword evidence="5" id="KW-0472">Membrane</keyword>
<evidence type="ECO:0000256" key="7">
    <source>
        <dbReference type="ARBA" id="ARBA00023609"/>
    </source>
</evidence>